<evidence type="ECO:0000256" key="9">
    <source>
        <dbReference type="ARBA" id="ARBA00023328"/>
    </source>
</evidence>
<evidence type="ECO:0000256" key="7">
    <source>
        <dbReference type="ARBA" id="ARBA00023054"/>
    </source>
</evidence>
<reference evidence="11 12" key="1">
    <citation type="submission" date="2018-11" db="EMBL/GenBank/DDBJ databases">
        <title>Genome sequence of Saitozyma podzolica DSM 27192.</title>
        <authorList>
            <person name="Aliyu H."/>
            <person name="Gorte O."/>
            <person name="Ochsenreither K."/>
        </authorList>
    </citation>
    <scope>NUCLEOTIDE SEQUENCE [LARGE SCALE GENOMIC DNA]</scope>
    <source>
        <strain evidence="11 12">DSM 27192</strain>
    </source>
</reference>
<evidence type="ECO:0000256" key="4">
    <source>
        <dbReference type="ARBA" id="ARBA00022618"/>
    </source>
</evidence>
<evidence type="ECO:0000256" key="2">
    <source>
        <dbReference type="ARBA" id="ARBA00008643"/>
    </source>
</evidence>
<comment type="caution">
    <text evidence="11">The sequence shown here is derived from an EMBL/GenBank/DDBJ whole genome shotgun (WGS) entry which is preliminary data.</text>
</comment>
<dbReference type="GO" id="GO:0005634">
    <property type="term" value="C:nucleus"/>
    <property type="evidence" value="ECO:0007669"/>
    <property type="project" value="InterPro"/>
</dbReference>
<dbReference type="Pfam" id="PF05859">
    <property type="entry name" value="Mis12"/>
    <property type="match status" value="1"/>
</dbReference>
<feature type="compositionally biased region" description="Low complexity" evidence="10">
    <location>
        <begin position="1"/>
        <end position="14"/>
    </location>
</feature>
<accession>A0A427YKQ7</accession>
<dbReference type="PANTHER" id="PTHR14527">
    <property type="entry name" value="PROTEIN MIS12 HOMOLOG"/>
    <property type="match status" value="1"/>
</dbReference>
<comment type="subcellular location">
    <subcellularLocation>
        <location evidence="1">Chromosome</location>
        <location evidence="1">Centromere</location>
        <location evidence="1">Kinetochore</location>
    </subcellularLocation>
</comment>
<gene>
    <name evidence="11" type="ORF">EHS25_009054</name>
</gene>
<dbReference type="OrthoDB" id="1884855at2759"/>
<keyword evidence="5" id="KW-0498">Mitosis</keyword>
<evidence type="ECO:0000313" key="12">
    <source>
        <dbReference type="Proteomes" id="UP000279259"/>
    </source>
</evidence>
<dbReference type="InterPro" id="IPR008685">
    <property type="entry name" value="Centromere_Mis12"/>
</dbReference>
<keyword evidence="4" id="KW-0132">Cell division</keyword>
<evidence type="ECO:0000256" key="10">
    <source>
        <dbReference type="SAM" id="MobiDB-lite"/>
    </source>
</evidence>
<dbReference type="Proteomes" id="UP000279259">
    <property type="component" value="Unassembled WGS sequence"/>
</dbReference>
<feature type="compositionally biased region" description="Basic and acidic residues" evidence="10">
    <location>
        <begin position="312"/>
        <end position="333"/>
    </location>
</feature>
<organism evidence="11 12">
    <name type="scientific">Saitozyma podzolica</name>
    <dbReference type="NCBI Taxonomy" id="1890683"/>
    <lineage>
        <taxon>Eukaryota</taxon>
        <taxon>Fungi</taxon>
        <taxon>Dikarya</taxon>
        <taxon>Basidiomycota</taxon>
        <taxon>Agaricomycotina</taxon>
        <taxon>Tremellomycetes</taxon>
        <taxon>Tremellales</taxon>
        <taxon>Trimorphomycetaceae</taxon>
        <taxon>Saitozyma</taxon>
    </lineage>
</organism>
<evidence type="ECO:0000256" key="8">
    <source>
        <dbReference type="ARBA" id="ARBA00023306"/>
    </source>
</evidence>
<dbReference type="GO" id="GO:0000070">
    <property type="term" value="P:mitotic sister chromatid segregation"/>
    <property type="evidence" value="ECO:0007669"/>
    <property type="project" value="TreeGrafter"/>
</dbReference>
<keyword evidence="12" id="KW-1185">Reference proteome</keyword>
<evidence type="ECO:0000256" key="1">
    <source>
        <dbReference type="ARBA" id="ARBA00004629"/>
    </source>
</evidence>
<keyword evidence="7" id="KW-0175">Coiled coil</keyword>
<feature type="region of interest" description="Disordered" evidence="10">
    <location>
        <begin position="298"/>
        <end position="342"/>
    </location>
</feature>
<evidence type="ECO:0000256" key="3">
    <source>
        <dbReference type="ARBA" id="ARBA00022454"/>
    </source>
</evidence>
<evidence type="ECO:0000256" key="5">
    <source>
        <dbReference type="ARBA" id="ARBA00022776"/>
    </source>
</evidence>
<name>A0A427YKQ7_9TREE</name>
<dbReference type="GO" id="GO:0000444">
    <property type="term" value="C:MIS12/MIND type complex"/>
    <property type="evidence" value="ECO:0007669"/>
    <property type="project" value="TreeGrafter"/>
</dbReference>
<keyword evidence="3" id="KW-0158">Chromosome</keyword>
<keyword evidence="6" id="KW-0995">Kinetochore</keyword>
<dbReference type="PANTHER" id="PTHR14527:SF2">
    <property type="entry name" value="PROTEIN MIS12 HOMOLOG"/>
    <property type="match status" value="1"/>
</dbReference>
<dbReference type="STRING" id="1890683.A0A427YKQ7"/>
<dbReference type="GO" id="GO:0051382">
    <property type="term" value="P:kinetochore assembly"/>
    <property type="evidence" value="ECO:0007669"/>
    <property type="project" value="TreeGrafter"/>
</dbReference>
<dbReference type="GO" id="GO:0051301">
    <property type="term" value="P:cell division"/>
    <property type="evidence" value="ECO:0007669"/>
    <property type="project" value="UniProtKB-KW"/>
</dbReference>
<keyword evidence="8" id="KW-0131">Cell cycle</keyword>
<evidence type="ECO:0000256" key="6">
    <source>
        <dbReference type="ARBA" id="ARBA00022838"/>
    </source>
</evidence>
<sequence length="342" mass="37599">MPPRKSTSRSSRPSQAAVSDAASQPVASSSKTTLDAIPPLSVPESITPEYVYAPQARPTLTEAERETLVHELVGFRARSLLDDISEHARKEIYNIVEAIEGWATQIIRDESDEYQRELDTGMYALETLLESHVDKAFEKFTAWVMRNPFDIPAELEPVLPWQAGLDFFRGEHVASHGGEDALQSRLEELRLHVEQARYLSQQFEVAEKTLDRRLEIAKQRKAEVGFVHEVIQSAGLTPLPQTAETLRSSLSQLFTSLEVMEIPIPSIPQSAPGTKAWELGRQAYLNWAVGKMVHPESAVAAGGGPGSGPGAKSEERMEGIEREMAGVGDKEAMEAMGRAAGV</sequence>
<proteinExistence type="inferred from homology"/>
<dbReference type="AlphaFoldDB" id="A0A427YKQ7"/>
<keyword evidence="9" id="KW-0137">Centromere</keyword>
<feature type="region of interest" description="Disordered" evidence="10">
    <location>
        <begin position="1"/>
        <end position="40"/>
    </location>
</feature>
<comment type="similarity">
    <text evidence="2">Belongs to the mis12 family.</text>
</comment>
<dbReference type="EMBL" id="RSCD01000007">
    <property type="protein sequence ID" value="RSH91685.1"/>
    <property type="molecule type" value="Genomic_DNA"/>
</dbReference>
<protein>
    <submittedName>
        <fullName evidence="11">Uncharacterized protein</fullName>
    </submittedName>
</protein>
<feature type="compositionally biased region" description="Polar residues" evidence="10">
    <location>
        <begin position="21"/>
        <end position="33"/>
    </location>
</feature>
<evidence type="ECO:0000313" key="11">
    <source>
        <dbReference type="EMBL" id="RSH91685.1"/>
    </source>
</evidence>